<accession>A0A6C0EJK0</accession>
<dbReference type="SUPFAM" id="SSF53335">
    <property type="entry name" value="S-adenosyl-L-methionine-dependent methyltransferases"/>
    <property type="match status" value="1"/>
</dbReference>
<dbReference type="AlphaFoldDB" id="A0A6C0EJK0"/>
<evidence type="ECO:0000259" key="3">
    <source>
        <dbReference type="Pfam" id="PF08241"/>
    </source>
</evidence>
<protein>
    <recommendedName>
        <fullName evidence="3">Methyltransferase type 11 domain-containing protein</fullName>
    </recommendedName>
</protein>
<feature type="domain" description="Methyltransferase type 11" evidence="3">
    <location>
        <begin position="40"/>
        <end position="131"/>
    </location>
</feature>
<evidence type="ECO:0000256" key="1">
    <source>
        <dbReference type="ARBA" id="ARBA00022603"/>
    </source>
</evidence>
<keyword evidence="2" id="KW-0808">Transferase</keyword>
<dbReference type="PANTHER" id="PTHR13069">
    <property type="entry name" value="ALKYLATED DNA REPAIR PROTEIN ALKB HOMOLOG 8"/>
    <property type="match status" value="1"/>
</dbReference>
<dbReference type="InterPro" id="IPR013216">
    <property type="entry name" value="Methyltransf_11"/>
</dbReference>
<dbReference type="InterPro" id="IPR051422">
    <property type="entry name" value="AlkB_tRNA_MeTrf/Diox"/>
</dbReference>
<sequence length="200" mass="23745">MELSSDFYENNCEKFSDTRYCLWDVVRDFGKEFQEKSYVLDAGCGNGKNIRYFQDKCNIVGIDKCNGLINICKERKYNVKQCVVESIEYPDNVFDFVMCIAVIHHLDTEELRIKALQEMIRVLKPGGKLLVTAWAYESDEYSKRKKFVKGDNLVKFNKEEILRYYYIYDRRGFENLCNHVISQELEITWDRGNWNAIFIK</sequence>
<dbReference type="Pfam" id="PF08241">
    <property type="entry name" value="Methyltransf_11"/>
    <property type="match status" value="1"/>
</dbReference>
<proteinExistence type="predicted"/>
<evidence type="ECO:0000313" key="4">
    <source>
        <dbReference type="EMBL" id="QHT28510.1"/>
    </source>
</evidence>
<keyword evidence="1" id="KW-0489">Methyltransferase</keyword>
<dbReference type="GO" id="GO:0006400">
    <property type="term" value="P:tRNA modification"/>
    <property type="evidence" value="ECO:0007669"/>
    <property type="project" value="UniProtKB-ARBA"/>
</dbReference>
<organism evidence="4">
    <name type="scientific">viral metagenome</name>
    <dbReference type="NCBI Taxonomy" id="1070528"/>
    <lineage>
        <taxon>unclassified sequences</taxon>
        <taxon>metagenomes</taxon>
        <taxon>organismal metagenomes</taxon>
    </lineage>
</organism>
<dbReference type="GO" id="GO:0008175">
    <property type="term" value="F:tRNA methyltransferase activity"/>
    <property type="evidence" value="ECO:0007669"/>
    <property type="project" value="UniProtKB-ARBA"/>
</dbReference>
<dbReference type="GO" id="GO:0032259">
    <property type="term" value="P:methylation"/>
    <property type="evidence" value="ECO:0007669"/>
    <property type="project" value="UniProtKB-KW"/>
</dbReference>
<dbReference type="Gene3D" id="3.40.50.150">
    <property type="entry name" value="Vaccinia Virus protein VP39"/>
    <property type="match status" value="1"/>
</dbReference>
<name>A0A6C0EJK0_9ZZZZ</name>
<dbReference type="GO" id="GO:0008757">
    <property type="term" value="F:S-adenosylmethionine-dependent methyltransferase activity"/>
    <property type="evidence" value="ECO:0007669"/>
    <property type="project" value="InterPro"/>
</dbReference>
<dbReference type="CDD" id="cd02440">
    <property type="entry name" value="AdoMet_MTases"/>
    <property type="match status" value="1"/>
</dbReference>
<dbReference type="EMBL" id="MN738860">
    <property type="protein sequence ID" value="QHT28510.1"/>
    <property type="molecule type" value="Genomic_DNA"/>
</dbReference>
<dbReference type="PANTHER" id="PTHR13069:SF21">
    <property type="entry name" value="ALKYLATED DNA REPAIR PROTEIN ALKB HOMOLOG 8"/>
    <property type="match status" value="1"/>
</dbReference>
<evidence type="ECO:0000256" key="2">
    <source>
        <dbReference type="ARBA" id="ARBA00022679"/>
    </source>
</evidence>
<dbReference type="InterPro" id="IPR029063">
    <property type="entry name" value="SAM-dependent_MTases_sf"/>
</dbReference>
<reference evidence="4" key="1">
    <citation type="journal article" date="2020" name="Nature">
        <title>Giant virus diversity and host interactions through global metagenomics.</title>
        <authorList>
            <person name="Schulz F."/>
            <person name="Roux S."/>
            <person name="Paez-Espino D."/>
            <person name="Jungbluth S."/>
            <person name="Walsh D.A."/>
            <person name="Denef V.J."/>
            <person name="McMahon K.D."/>
            <person name="Konstantinidis K.T."/>
            <person name="Eloe-Fadrosh E.A."/>
            <person name="Kyrpides N.C."/>
            <person name="Woyke T."/>
        </authorList>
    </citation>
    <scope>NUCLEOTIDE SEQUENCE</scope>
    <source>
        <strain evidence="4">GVMAG-M-3300001348-25</strain>
    </source>
</reference>